<dbReference type="GO" id="GO:0015267">
    <property type="term" value="F:channel activity"/>
    <property type="evidence" value="ECO:0007669"/>
    <property type="project" value="TreeGrafter"/>
</dbReference>
<dbReference type="InterPro" id="IPR007248">
    <property type="entry name" value="Mpv17_PMP22"/>
</dbReference>
<sequence length="121" mass="13537">LLQGPVVGGWYRILDQLIPGTTKVVAVKKMVLDQAPRCPCPCPLPWGLLWAQLDALNAWAEVGTGWGCWQGPFTAVSFSAQIWPPVQIANFYFVPLKHRLAVVQCVAIVWNCYLSWKANRM</sequence>
<evidence type="ECO:0000256" key="6">
    <source>
        <dbReference type="ARBA" id="ARBA00049743"/>
    </source>
</evidence>
<gene>
    <name evidence="9" type="ORF">AS28_01213</name>
</gene>
<dbReference type="GO" id="GO:1901858">
    <property type="term" value="P:regulation of mitochondrial DNA metabolic process"/>
    <property type="evidence" value="ECO:0007669"/>
    <property type="project" value="TreeGrafter"/>
</dbReference>
<protein>
    <recommendedName>
        <fullName evidence="6">Mitochondrial inner membrane protein Mpv17</fullName>
    </recommendedName>
    <alternativeName>
        <fullName evidence="7">Protein Mpv17</fullName>
    </alternativeName>
</protein>
<dbReference type="GO" id="GO:0005739">
    <property type="term" value="C:mitochondrion"/>
    <property type="evidence" value="ECO:0007669"/>
    <property type="project" value="TreeGrafter"/>
</dbReference>
<dbReference type="PANTHER" id="PTHR11266:SF17">
    <property type="entry name" value="PROTEIN MPV17"/>
    <property type="match status" value="1"/>
</dbReference>
<reference evidence="9 10" key="1">
    <citation type="submission" date="2014-04" db="EMBL/GenBank/DDBJ databases">
        <title>Genome evolution of avian class.</title>
        <authorList>
            <person name="Zhang G."/>
            <person name="Li C."/>
        </authorList>
    </citation>
    <scope>NUCLEOTIDE SEQUENCE [LARGE SCALE GENOMIC DNA]</scope>
    <source>
        <strain evidence="9">BGI_AS28</strain>
    </source>
</reference>
<comment type="subcellular location">
    <subcellularLocation>
        <location evidence="1">Membrane</location>
        <topology evidence="1">Multi-pass membrane protein</topology>
    </subcellularLocation>
</comment>
<proteinExistence type="inferred from homology"/>
<keyword evidence="4" id="KW-1133">Transmembrane helix</keyword>
<organism evidence="9 10">
    <name type="scientific">Pygoscelis adeliae</name>
    <name type="common">Adelie penguin</name>
    <dbReference type="NCBI Taxonomy" id="9238"/>
    <lineage>
        <taxon>Eukaryota</taxon>
        <taxon>Metazoa</taxon>
        <taxon>Chordata</taxon>
        <taxon>Craniata</taxon>
        <taxon>Vertebrata</taxon>
        <taxon>Euteleostomi</taxon>
        <taxon>Archelosauria</taxon>
        <taxon>Archosauria</taxon>
        <taxon>Dinosauria</taxon>
        <taxon>Saurischia</taxon>
        <taxon>Theropoda</taxon>
        <taxon>Coelurosauria</taxon>
        <taxon>Aves</taxon>
        <taxon>Neognathae</taxon>
        <taxon>Neoaves</taxon>
        <taxon>Aequornithes</taxon>
        <taxon>Sphenisciformes</taxon>
        <taxon>Spheniscidae</taxon>
        <taxon>Pygoscelis</taxon>
    </lineage>
</organism>
<dbReference type="PANTHER" id="PTHR11266">
    <property type="entry name" value="PEROXISOMAL MEMBRANE PROTEIN 2, PXMP2 MPV17"/>
    <property type="match status" value="1"/>
</dbReference>
<keyword evidence="10" id="KW-1185">Reference proteome</keyword>
<evidence type="ECO:0000256" key="5">
    <source>
        <dbReference type="ARBA" id="ARBA00023136"/>
    </source>
</evidence>
<feature type="non-terminal residue" evidence="9">
    <location>
        <position position="121"/>
    </location>
</feature>
<keyword evidence="5" id="KW-0472">Membrane</keyword>
<evidence type="ECO:0000256" key="4">
    <source>
        <dbReference type="ARBA" id="ARBA00022989"/>
    </source>
</evidence>
<evidence type="ECO:0000313" key="10">
    <source>
        <dbReference type="Proteomes" id="UP000054081"/>
    </source>
</evidence>
<name>A0A093NRR0_PYGAD</name>
<dbReference type="GO" id="GO:0016020">
    <property type="term" value="C:membrane"/>
    <property type="evidence" value="ECO:0007669"/>
    <property type="project" value="UniProtKB-SubCell"/>
</dbReference>
<dbReference type="Pfam" id="PF04117">
    <property type="entry name" value="Mpv17_PMP22"/>
    <property type="match status" value="1"/>
</dbReference>
<evidence type="ECO:0000256" key="7">
    <source>
        <dbReference type="ARBA" id="ARBA00049801"/>
    </source>
</evidence>
<feature type="non-terminal residue" evidence="9">
    <location>
        <position position="1"/>
    </location>
</feature>
<comment type="similarity">
    <text evidence="2 8">Belongs to the peroxisomal membrane protein PXMP2/4 family.</text>
</comment>
<evidence type="ECO:0000256" key="2">
    <source>
        <dbReference type="ARBA" id="ARBA00006824"/>
    </source>
</evidence>
<dbReference type="EMBL" id="KL224707">
    <property type="protein sequence ID" value="KFW62847.1"/>
    <property type="molecule type" value="Genomic_DNA"/>
</dbReference>
<evidence type="ECO:0000313" key="9">
    <source>
        <dbReference type="EMBL" id="KFW62847.1"/>
    </source>
</evidence>
<accession>A0A093NRR0</accession>
<keyword evidence="3" id="KW-0812">Transmembrane</keyword>
<evidence type="ECO:0000256" key="8">
    <source>
        <dbReference type="RuleBase" id="RU363053"/>
    </source>
</evidence>
<evidence type="ECO:0000256" key="3">
    <source>
        <dbReference type="ARBA" id="ARBA00022692"/>
    </source>
</evidence>
<dbReference type="STRING" id="9238.A0A093NRR0"/>
<evidence type="ECO:0000256" key="1">
    <source>
        <dbReference type="ARBA" id="ARBA00004141"/>
    </source>
</evidence>
<dbReference type="Proteomes" id="UP000054081">
    <property type="component" value="Unassembled WGS sequence"/>
</dbReference>
<dbReference type="AlphaFoldDB" id="A0A093NRR0"/>